<dbReference type="Pfam" id="PF00528">
    <property type="entry name" value="BPD_transp_1"/>
    <property type="match status" value="1"/>
</dbReference>
<organism evidence="11 12">
    <name type="scientific">Solicola gregarius</name>
    <dbReference type="NCBI Taxonomy" id="2908642"/>
    <lineage>
        <taxon>Bacteria</taxon>
        <taxon>Bacillati</taxon>
        <taxon>Actinomycetota</taxon>
        <taxon>Actinomycetes</taxon>
        <taxon>Propionibacteriales</taxon>
        <taxon>Nocardioidaceae</taxon>
        <taxon>Solicola</taxon>
    </lineage>
</organism>
<sequence length="219" mass="23572">MDVIWDSRDVILKSFWLTVQLLVISGVASMVVGTFLVTARVSPIPVVRGVGVTYVSIFRNIPLLMVFVLVVEGAPRIGLMADVPFLLKGCIALTIYTSAFVCEALRAGVNSVSLGQAEAARSIGLTFRQSMGQVILPQATRAALPPLTSVFIALAKNTSVAAGFGLVEATARFKSVKKFVPGEADTLVLFAVIALGYIIIVEVMSFGSNRLERRWRLAR</sequence>
<dbReference type="InterPro" id="IPR000515">
    <property type="entry name" value="MetI-like"/>
</dbReference>
<keyword evidence="5 9" id="KW-0812">Transmembrane</keyword>
<feature type="domain" description="ABC transmembrane type-1" evidence="10">
    <location>
        <begin position="15"/>
        <end position="205"/>
    </location>
</feature>
<dbReference type="PROSITE" id="PS50928">
    <property type="entry name" value="ABC_TM1"/>
    <property type="match status" value="1"/>
</dbReference>
<evidence type="ECO:0000256" key="1">
    <source>
        <dbReference type="ARBA" id="ARBA00004651"/>
    </source>
</evidence>
<dbReference type="PANTHER" id="PTHR30614">
    <property type="entry name" value="MEMBRANE COMPONENT OF AMINO ACID ABC TRANSPORTER"/>
    <property type="match status" value="1"/>
</dbReference>
<evidence type="ECO:0000256" key="7">
    <source>
        <dbReference type="ARBA" id="ARBA00022989"/>
    </source>
</evidence>
<keyword evidence="7 9" id="KW-1133">Transmembrane helix</keyword>
<feature type="transmembrane region" description="Helical" evidence="9">
    <location>
        <begin position="51"/>
        <end position="71"/>
    </location>
</feature>
<keyword evidence="4" id="KW-1003">Cell membrane</keyword>
<reference evidence="11" key="1">
    <citation type="submission" date="2022-01" db="EMBL/GenBank/DDBJ databases">
        <title>Nocardioidaceae gen. sp. A5X3R13.</title>
        <authorList>
            <person name="Lopez Marin M.A."/>
            <person name="Uhlik O."/>
        </authorList>
    </citation>
    <scope>NUCLEOTIDE SEQUENCE</scope>
    <source>
        <strain evidence="11">A5X3R13</strain>
    </source>
</reference>
<dbReference type="PANTHER" id="PTHR30614:SF37">
    <property type="entry name" value="AMINO-ACID ABC TRANSPORTER PERMEASE PROTEIN YHDX-RELATED"/>
    <property type="match status" value="1"/>
</dbReference>
<evidence type="ECO:0000256" key="4">
    <source>
        <dbReference type="ARBA" id="ARBA00022475"/>
    </source>
</evidence>
<dbReference type="InterPro" id="IPR010065">
    <property type="entry name" value="AA_ABC_transptr_permease_3TM"/>
</dbReference>
<dbReference type="Proteomes" id="UP001164390">
    <property type="component" value="Chromosome"/>
</dbReference>
<evidence type="ECO:0000256" key="3">
    <source>
        <dbReference type="ARBA" id="ARBA00022448"/>
    </source>
</evidence>
<dbReference type="GO" id="GO:0043190">
    <property type="term" value="C:ATP-binding cassette (ABC) transporter complex"/>
    <property type="evidence" value="ECO:0007669"/>
    <property type="project" value="InterPro"/>
</dbReference>
<keyword evidence="6" id="KW-0029">Amino-acid transport</keyword>
<dbReference type="GO" id="GO:0022857">
    <property type="term" value="F:transmembrane transporter activity"/>
    <property type="evidence" value="ECO:0007669"/>
    <property type="project" value="InterPro"/>
</dbReference>
<comment type="subcellular location">
    <subcellularLocation>
        <location evidence="1 9">Cell membrane</location>
        <topology evidence="1 9">Multi-pass membrane protein</topology>
    </subcellularLocation>
</comment>
<evidence type="ECO:0000313" key="12">
    <source>
        <dbReference type="Proteomes" id="UP001164390"/>
    </source>
</evidence>
<dbReference type="Gene3D" id="1.10.3720.10">
    <property type="entry name" value="MetI-like"/>
    <property type="match status" value="1"/>
</dbReference>
<dbReference type="RefSeq" id="WP_271633310.1">
    <property type="nucleotide sequence ID" value="NZ_CP094970.1"/>
</dbReference>
<dbReference type="CDD" id="cd06261">
    <property type="entry name" value="TM_PBP2"/>
    <property type="match status" value="1"/>
</dbReference>
<dbReference type="AlphaFoldDB" id="A0AA46TG80"/>
<proteinExistence type="inferred from homology"/>
<evidence type="ECO:0000256" key="2">
    <source>
        <dbReference type="ARBA" id="ARBA00010072"/>
    </source>
</evidence>
<evidence type="ECO:0000256" key="6">
    <source>
        <dbReference type="ARBA" id="ARBA00022970"/>
    </source>
</evidence>
<feature type="transmembrane region" description="Helical" evidence="9">
    <location>
        <begin position="15"/>
        <end position="39"/>
    </location>
</feature>
<dbReference type="InterPro" id="IPR043429">
    <property type="entry name" value="ArtM/GltK/GlnP/TcyL/YhdX-like"/>
</dbReference>
<dbReference type="SUPFAM" id="SSF161098">
    <property type="entry name" value="MetI-like"/>
    <property type="match status" value="1"/>
</dbReference>
<dbReference type="EMBL" id="CP094970">
    <property type="protein sequence ID" value="UYM04565.1"/>
    <property type="molecule type" value="Genomic_DNA"/>
</dbReference>
<protein>
    <submittedName>
        <fullName evidence="11">Amino acid ABC transporter permease</fullName>
    </submittedName>
</protein>
<evidence type="ECO:0000256" key="8">
    <source>
        <dbReference type="ARBA" id="ARBA00023136"/>
    </source>
</evidence>
<accession>A0AA46TG80</accession>
<keyword evidence="8 9" id="KW-0472">Membrane</keyword>
<keyword evidence="3 9" id="KW-0813">Transport</keyword>
<dbReference type="GO" id="GO:0006865">
    <property type="term" value="P:amino acid transport"/>
    <property type="evidence" value="ECO:0007669"/>
    <property type="project" value="UniProtKB-KW"/>
</dbReference>
<dbReference type="InterPro" id="IPR035906">
    <property type="entry name" value="MetI-like_sf"/>
</dbReference>
<evidence type="ECO:0000259" key="10">
    <source>
        <dbReference type="PROSITE" id="PS50928"/>
    </source>
</evidence>
<feature type="transmembrane region" description="Helical" evidence="9">
    <location>
        <begin position="187"/>
        <end position="207"/>
    </location>
</feature>
<keyword evidence="12" id="KW-1185">Reference proteome</keyword>
<evidence type="ECO:0000256" key="9">
    <source>
        <dbReference type="RuleBase" id="RU363032"/>
    </source>
</evidence>
<evidence type="ECO:0000313" key="11">
    <source>
        <dbReference type="EMBL" id="UYM04565.1"/>
    </source>
</evidence>
<comment type="similarity">
    <text evidence="2">Belongs to the binding-protein-dependent transport system permease family. HisMQ subfamily.</text>
</comment>
<evidence type="ECO:0000256" key="5">
    <source>
        <dbReference type="ARBA" id="ARBA00022692"/>
    </source>
</evidence>
<dbReference type="KEGG" id="sgrg:L0C25_18815"/>
<dbReference type="NCBIfam" id="TIGR01726">
    <property type="entry name" value="HEQRo_perm_3TM"/>
    <property type="match status" value="1"/>
</dbReference>
<gene>
    <name evidence="11" type="ORF">L0C25_18815</name>
</gene>
<name>A0AA46TG80_9ACTN</name>